<keyword evidence="2" id="KW-1185">Reference proteome</keyword>
<gene>
    <name evidence="1" type="ORF">PIB30_064585</name>
</gene>
<dbReference type="Proteomes" id="UP001341840">
    <property type="component" value="Unassembled WGS sequence"/>
</dbReference>
<proteinExistence type="predicted"/>
<evidence type="ECO:0000313" key="1">
    <source>
        <dbReference type="EMBL" id="MED6186208.1"/>
    </source>
</evidence>
<comment type="caution">
    <text evidence="1">The sequence shown here is derived from an EMBL/GenBank/DDBJ whole genome shotgun (WGS) entry which is preliminary data.</text>
</comment>
<sequence length="89" mass="9950">MLVEVDEAKARETKSYFQTSQGIDSSPSESSLVRVTSFSTISKSYESTLKGSRVDSILDRDDFGFRTLQGVNSEWPESTPTLKMDFNEA</sequence>
<name>A0ABU6WNC9_9FABA</name>
<organism evidence="1 2">
    <name type="scientific">Stylosanthes scabra</name>
    <dbReference type="NCBI Taxonomy" id="79078"/>
    <lineage>
        <taxon>Eukaryota</taxon>
        <taxon>Viridiplantae</taxon>
        <taxon>Streptophyta</taxon>
        <taxon>Embryophyta</taxon>
        <taxon>Tracheophyta</taxon>
        <taxon>Spermatophyta</taxon>
        <taxon>Magnoliopsida</taxon>
        <taxon>eudicotyledons</taxon>
        <taxon>Gunneridae</taxon>
        <taxon>Pentapetalae</taxon>
        <taxon>rosids</taxon>
        <taxon>fabids</taxon>
        <taxon>Fabales</taxon>
        <taxon>Fabaceae</taxon>
        <taxon>Papilionoideae</taxon>
        <taxon>50 kb inversion clade</taxon>
        <taxon>dalbergioids sensu lato</taxon>
        <taxon>Dalbergieae</taxon>
        <taxon>Pterocarpus clade</taxon>
        <taxon>Stylosanthes</taxon>
    </lineage>
</organism>
<dbReference type="EMBL" id="JASCZI010181874">
    <property type="protein sequence ID" value="MED6186208.1"/>
    <property type="molecule type" value="Genomic_DNA"/>
</dbReference>
<reference evidence="1 2" key="1">
    <citation type="journal article" date="2023" name="Plants (Basel)">
        <title>Bridging the Gap: Combining Genomics and Transcriptomics Approaches to Understand Stylosanthes scabra, an Orphan Legume from the Brazilian Caatinga.</title>
        <authorList>
            <person name="Ferreira-Neto J.R.C."/>
            <person name="da Silva M.D."/>
            <person name="Binneck E."/>
            <person name="de Melo N.F."/>
            <person name="da Silva R.H."/>
            <person name="de Melo A.L.T.M."/>
            <person name="Pandolfi V."/>
            <person name="Bustamante F.O."/>
            <person name="Brasileiro-Vidal A.C."/>
            <person name="Benko-Iseppon A.M."/>
        </authorList>
    </citation>
    <scope>NUCLEOTIDE SEQUENCE [LARGE SCALE GENOMIC DNA]</scope>
    <source>
        <tissue evidence="1">Leaves</tissue>
    </source>
</reference>
<evidence type="ECO:0000313" key="2">
    <source>
        <dbReference type="Proteomes" id="UP001341840"/>
    </source>
</evidence>
<accession>A0ABU6WNC9</accession>
<protein>
    <submittedName>
        <fullName evidence="1">Uncharacterized protein</fullName>
    </submittedName>
</protein>